<evidence type="ECO:0008006" key="5">
    <source>
        <dbReference type="Google" id="ProtNLM"/>
    </source>
</evidence>
<dbReference type="SUPFAM" id="SSF144000">
    <property type="entry name" value="Oxysterol-binding protein-like"/>
    <property type="match status" value="1"/>
</dbReference>
<dbReference type="InterPro" id="IPR037239">
    <property type="entry name" value="OSBP_sf"/>
</dbReference>
<dbReference type="GO" id="GO:0006887">
    <property type="term" value="P:exocytosis"/>
    <property type="evidence" value="ECO:0007669"/>
    <property type="project" value="EnsemblFungi"/>
</dbReference>
<dbReference type="RefSeq" id="XP_003644962.1">
    <property type="nucleotide sequence ID" value="XM_003644914.1"/>
</dbReference>
<dbReference type="HOGENOM" id="CLU_012334_0_0_1"/>
<evidence type="ECO:0000256" key="1">
    <source>
        <dbReference type="ARBA" id="ARBA00008842"/>
    </source>
</evidence>
<dbReference type="GO" id="GO:0030011">
    <property type="term" value="P:maintenance of cell polarity"/>
    <property type="evidence" value="ECO:0007669"/>
    <property type="project" value="EnsemblFungi"/>
</dbReference>
<dbReference type="EMBL" id="CP002498">
    <property type="protein sequence ID" value="AET38145.1"/>
    <property type="molecule type" value="Genomic_DNA"/>
</dbReference>
<sequence length="423" mass="48336">MSQASSSMWTSFLKSIASFNGDLSSLTAPPFILSPTSLVEYSQYWCQHPDLFLNATFIKEPQDGTPAELLRMIAVTRWFVSTLRSQYSSRNESMEYEKKPLNPFLGELFVGQWEGDHSNPDLGETVLLSEQVSHHPPITAYAVYNDKNKVVLQGYNQVKSSFAKITVSVKQYGHAILELGQLDEQYLISLPPLHLEGLLAASPFIELEGKSYIQSSNGYLCVLEYWGKGYFSGKKNSFKARIFRSSQDAENKENSLYTISGQWSGISYITGGDEKIAKESQNMVFYDASKTAIQHLKVKPIDEQHPLESRKAWHKVAEAINLGDFQRIHQEKSALEQQQRELRKIEEQKGINWERRWFQDIDYVKTDVSSCVFTKLAALAQLSTYNLPSGTLDSDKEAKKEELTSIHWKFVRERWDNEKEIVL</sequence>
<dbReference type="InParanoid" id="G8JP87"/>
<dbReference type="GO" id="GO:0008142">
    <property type="term" value="F:oxysterol binding"/>
    <property type="evidence" value="ECO:0007669"/>
    <property type="project" value="EnsemblFungi"/>
</dbReference>
<evidence type="ECO:0000313" key="3">
    <source>
        <dbReference type="EMBL" id="AET38145.1"/>
    </source>
</evidence>
<dbReference type="PANTHER" id="PTHR10972:SF184">
    <property type="entry name" value="OXYSTEROL-BINDING PROTEIN HOMOLOG 4-RELATED"/>
    <property type="match status" value="1"/>
</dbReference>
<dbReference type="Gene3D" id="3.30.70.3490">
    <property type="match status" value="1"/>
</dbReference>
<dbReference type="GO" id="GO:0120015">
    <property type="term" value="F:sterol transfer activity"/>
    <property type="evidence" value="ECO:0007669"/>
    <property type="project" value="EnsemblFungi"/>
</dbReference>
<dbReference type="FunFam" id="2.40.160.120:FF:000010">
    <property type="entry name" value="Oxysterol-binding protein homolog 4"/>
    <property type="match status" value="1"/>
</dbReference>
<evidence type="ECO:0000313" key="4">
    <source>
        <dbReference type="Proteomes" id="UP000006790"/>
    </source>
</evidence>
<dbReference type="GO" id="GO:0034727">
    <property type="term" value="P:piecemeal microautophagy of the nucleus"/>
    <property type="evidence" value="ECO:0007669"/>
    <property type="project" value="EnsemblFungi"/>
</dbReference>
<accession>G8JP87</accession>
<dbReference type="GeneID" id="11473084"/>
<gene>
    <name evidence="3" type="ordered locus">Ecym_2413</name>
</gene>
<dbReference type="GO" id="GO:0006897">
    <property type="term" value="P:endocytosis"/>
    <property type="evidence" value="ECO:0007669"/>
    <property type="project" value="EnsemblFungi"/>
</dbReference>
<evidence type="ECO:0000256" key="2">
    <source>
        <dbReference type="RuleBase" id="RU003844"/>
    </source>
</evidence>
<dbReference type="Gene3D" id="2.40.160.120">
    <property type="match status" value="1"/>
</dbReference>
<dbReference type="Proteomes" id="UP000006790">
    <property type="component" value="Chromosome 2"/>
</dbReference>
<dbReference type="PANTHER" id="PTHR10972">
    <property type="entry name" value="OXYSTEROL-BINDING PROTEIN-RELATED"/>
    <property type="match status" value="1"/>
</dbReference>
<dbReference type="GO" id="GO:0016020">
    <property type="term" value="C:membrane"/>
    <property type="evidence" value="ECO:0007669"/>
    <property type="project" value="TreeGrafter"/>
</dbReference>
<name>G8JP87_ERECY</name>
<dbReference type="KEGG" id="erc:Ecym_2413"/>
<dbReference type="PROSITE" id="PS01013">
    <property type="entry name" value="OSBP"/>
    <property type="match status" value="1"/>
</dbReference>
<comment type="similarity">
    <text evidence="1 2">Belongs to the OSBP family.</text>
</comment>
<dbReference type="Gene3D" id="6.10.250.1430">
    <property type="match status" value="1"/>
</dbReference>
<dbReference type="Gene3D" id="1.10.287.2720">
    <property type="match status" value="1"/>
</dbReference>
<dbReference type="STRING" id="931890.G8JP87"/>
<dbReference type="GO" id="GO:0005829">
    <property type="term" value="C:cytosol"/>
    <property type="evidence" value="ECO:0007669"/>
    <property type="project" value="TreeGrafter"/>
</dbReference>
<dbReference type="OrthoDB" id="14833at2759"/>
<proteinExistence type="inferred from homology"/>
<dbReference type="FunCoup" id="G8JP87">
    <property type="interactions" value="115"/>
</dbReference>
<dbReference type="OMA" id="SSYWTEH"/>
<reference evidence="4" key="1">
    <citation type="journal article" date="2012" name="G3 (Bethesda)">
        <title>Pichia sorbitophila, an interspecies yeast hybrid reveals early steps of genome resolution following polyploidization.</title>
        <authorList>
            <person name="Leh Louis V."/>
            <person name="Despons L."/>
            <person name="Friedrich A."/>
            <person name="Martin T."/>
            <person name="Durrens P."/>
            <person name="Casaregola S."/>
            <person name="Neuveglise C."/>
            <person name="Fairhead C."/>
            <person name="Marck C."/>
            <person name="Cruz J.A."/>
            <person name="Straub M.L."/>
            <person name="Kugler V."/>
            <person name="Sacerdot C."/>
            <person name="Uzunov Z."/>
            <person name="Thierry A."/>
            <person name="Weiss S."/>
            <person name="Bleykasten C."/>
            <person name="De Montigny J."/>
            <person name="Jacques N."/>
            <person name="Jung P."/>
            <person name="Lemaire M."/>
            <person name="Mallet S."/>
            <person name="Morel G."/>
            <person name="Richard G.F."/>
            <person name="Sarkar A."/>
            <person name="Savel G."/>
            <person name="Schacherer J."/>
            <person name="Seret M.L."/>
            <person name="Talla E."/>
            <person name="Samson G."/>
            <person name="Jubin C."/>
            <person name="Poulain J."/>
            <person name="Vacherie B."/>
            <person name="Barbe V."/>
            <person name="Pelletier E."/>
            <person name="Sherman D.J."/>
            <person name="Westhof E."/>
            <person name="Weissenbach J."/>
            <person name="Baret P.V."/>
            <person name="Wincker P."/>
            <person name="Gaillardin C."/>
            <person name="Dujon B."/>
            <person name="Souciet J.L."/>
        </authorList>
    </citation>
    <scope>NUCLEOTIDE SEQUENCE [LARGE SCALE GENOMIC DNA]</scope>
    <source>
        <strain evidence="4">CBS 270.75 / DBVPG 7215 / KCTC 17166 / NRRL Y-17582</strain>
    </source>
</reference>
<dbReference type="Pfam" id="PF01237">
    <property type="entry name" value="Oxysterol_BP"/>
    <property type="match status" value="1"/>
</dbReference>
<dbReference type="InterPro" id="IPR018494">
    <property type="entry name" value="Oxysterol-bd_CS"/>
</dbReference>
<dbReference type="InterPro" id="IPR000648">
    <property type="entry name" value="Oxysterol-bd"/>
</dbReference>
<organism evidence="3 4">
    <name type="scientific">Eremothecium cymbalariae (strain CBS 270.75 / DBVPG 7215 / KCTC 17166 / NRRL Y-17582)</name>
    <name type="common">Yeast</name>
    <dbReference type="NCBI Taxonomy" id="931890"/>
    <lineage>
        <taxon>Eukaryota</taxon>
        <taxon>Fungi</taxon>
        <taxon>Dikarya</taxon>
        <taxon>Ascomycota</taxon>
        <taxon>Saccharomycotina</taxon>
        <taxon>Saccharomycetes</taxon>
        <taxon>Saccharomycetales</taxon>
        <taxon>Saccharomycetaceae</taxon>
        <taxon>Eremothecium</taxon>
    </lineage>
</organism>
<dbReference type="eggNOG" id="KOG2210">
    <property type="taxonomic scope" value="Eukaryota"/>
</dbReference>
<dbReference type="AlphaFoldDB" id="G8JP87"/>
<protein>
    <recommendedName>
        <fullName evidence="5">Oxysterol-binding protein</fullName>
    </recommendedName>
</protein>
<keyword evidence="4" id="KW-1185">Reference proteome</keyword>